<organism evidence="4 5">
    <name type="scientific">Lachnospira hominis</name>
    <name type="common">ex Liu et al. 2021</name>
    <dbReference type="NCBI Taxonomy" id="2763051"/>
    <lineage>
        <taxon>Bacteria</taxon>
        <taxon>Bacillati</taxon>
        <taxon>Bacillota</taxon>
        <taxon>Clostridia</taxon>
        <taxon>Lachnospirales</taxon>
        <taxon>Lachnospiraceae</taxon>
        <taxon>Lachnospira</taxon>
    </lineage>
</organism>
<evidence type="ECO:0000313" key="5">
    <source>
        <dbReference type="Proteomes" id="UP000628463"/>
    </source>
</evidence>
<dbReference type="EMBL" id="JACOPD010000007">
    <property type="protein sequence ID" value="MBC5681329.1"/>
    <property type="molecule type" value="Genomic_DNA"/>
</dbReference>
<proteinExistence type="predicted"/>
<keyword evidence="1" id="KW-0285">Flavoprotein</keyword>
<comment type="caution">
    <text evidence="4">The sequence shown here is derived from an EMBL/GenBank/DDBJ whole genome shotgun (WGS) entry which is preliminary data.</text>
</comment>
<reference evidence="4 5" key="1">
    <citation type="submission" date="2020-08" db="EMBL/GenBank/DDBJ databases">
        <title>Genome public.</title>
        <authorList>
            <person name="Liu C."/>
            <person name="Sun Q."/>
        </authorList>
    </citation>
    <scope>NUCLEOTIDE SEQUENCE [LARGE SCALE GENOMIC DNA]</scope>
    <source>
        <strain evidence="4 5">NSJ-43</strain>
    </source>
</reference>
<dbReference type="Gene3D" id="3.50.50.60">
    <property type="entry name" value="FAD/NAD(P)-binding domain"/>
    <property type="match status" value="2"/>
</dbReference>
<dbReference type="Proteomes" id="UP000628463">
    <property type="component" value="Unassembled WGS sequence"/>
</dbReference>
<feature type="domain" description="FAD/NAD(P)-binding" evidence="3">
    <location>
        <begin position="4"/>
        <end position="278"/>
    </location>
</feature>
<protein>
    <submittedName>
        <fullName evidence="4">NAD(P)/FAD-dependent oxidoreductase</fullName>
    </submittedName>
</protein>
<dbReference type="PRINTS" id="PR00469">
    <property type="entry name" value="PNDRDTASEII"/>
</dbReference>
<dbReference type="PRINTS" id="PR00368">
    <property type="entry name" value="FADPNR"/>
</dbReference>
<keyword evidence="5" id="KW-1185">Reference proteome</keyword>
<dbReference type="PANTHER" id="PTHR48105">
    <property type="entry name" value="THIOREDOXIN REDUCTASE 1-RELATED-RELATED"/>
    <property type="match status" value="1"/>
</dbReference>
<evidence type="ECO:0000256" key="2">
    <source>
        <dbReference type="ARBA" id="ARBA00023002"/>
    </source>
</evidence>
<dbReference type="RefSeq" id="WP_021865100.1">
    <property type="nucleotide sequence ID" value="NZ_JACOPD010000007.1"/>
</dbReference>
<accession>A0ABR7G1M0</accession>
<evidence type="ECO:0000313" key="4">
    <source>
        <dbReference type="EMBL" id="MBC5681329.1"/>
    </source>
</evidence>
<dbReference type="InterPro" id="IPR036188">
    <property type="entry name" value="FAD/NAD-bd_sf"/>
</dbReference>
<dbReference type="InterPro" id="IPR023753">
    <property type="entry name" value="FAD/NAD-binding_dom"/>
</dbReference>
<dbReference type="InterPro" id="IPR050097">
    <property type="entry name" value="Ferredoxin-NADP_redctase_2"/>
</dbReference>
<name>A0ABR7G1M0_9FIRM</name>
<evidence type="ECO:0000259" key="3">
    <source>
        <dbReference type="Pfam" id="PF07992"/>
    </source>
</evidence>
<keyword evidence="2" id="KW-0560">Oxidoreductase</keyword>
<dbReference type="Pfam" id="PF07992">
    <property type="entry name" value="Pyr_redox_2"/>
    <property type="match status" value="1"/>
</dbReference>
<sequence length="291" mass="31091">MDRYDIAIIGTGPAGISAAITARVRNKNIILIGSRELSTKIEKASLINNYPGIPAVSGEQLKEAFLKHIDSMGIEITEDKINAVYSLGNYFALQGQNGSYEADSVILAAGLSNVNAYPGEEEYLGQGVSYCVTCDAAFYRGKSAAVIAFSDKEEAEAKFLAEIAEKVTYIKMYKDSNGVEGTFAGIKNIEVLSAVKPVGIKKNGMKVILETQAGGSYEFDGIFVMREHVAPKTLVPGLKTEENKVLVQRDMSTNIKGLFACGDITGAPYQYVKAAGEGNVAALSAVAYLAK</sequence>
<evidence type="ECO:0000256" key="1">
    <source>
        <dbReference type="ARBA" id="ARBA00022630"/>
    </source>
</evidence>
<gene>
    <name evidence="4" type="ORF">H8S01_10185</name>
</gene>
<dbReference type="SUPFAM" id="SSF51905">
    <property type="entry name" value="FAD/NAD(P)-binding domain"/>
    <property type="match status" value="2"/>
</dbReference>